<evidence type="ECO:0000256" key="2">
    <source>
        <dbReference type="SAM" id="Phobius"/>
    </source>
</evidence>
<feature type="transmembrane region" description="Helical" evidence="2">
    <location>
        <begin position="129"/>
        <end position="149"/>
    </location>
</feature>
<feature type="transmembrane region" description="Helical" evidence="2">
    <location>
        <begin position="80"/>
        <end position="108"/>
    </location>
</feature>
<organism evidence="3 4">
    <name type="scientific">Dissostichus mawsoni</name>
    <name type="common">Antarctic cod</name>
    <dbReference type="NCBI Taxonomy" id="36200"/>
    <lineage>
        <taxon>Eukaryota</taxon>
        <taxon>Metazoa</taxon>
        <taxon>Chordata</taxon>
        <taxon>Craniata</taxon>
        <taxon>Vertebrata</taxon>
        <taxon>Euteleostomi</taxon>
        <taxon>Actinopterygii</taxon>
        <taxon>Neopterygii</taxon>
        <taxon>Teleostei</taxon>
        <taxon>Neoteleostei</taxon>
        <taxon>Acanthomorphata</taxon>
        <taxon>Eupercaria</taxon>
        <taxon>Perciformes</taxon>
        <taxon>Notothenioidei</taxon>
        <taxon>Nototheniidae</taxon>
        <taxon>Dissostichus</taxon>
    </lineage>
</organism>
<feature type="region of interest" description="Disordered" evidence="1">
    <location>
        <begin position="1"/>
        <end position="31"/>
    </location>
</feature>
<keyword evidence="4" id="KW-1185">Reference proteome</keyword>
<sequence length="200" mass="22951">MSGGSSILASSSQTFTAGSMRRTVSRNQSSGEAPMGIQLKKKRAYFDLCLIFLLLRFSLLETKYSRQEEYLLAQHQSKCIHWAMCFLPLIDFMLLIILMQPHTAVLTIKVMNTLKQQEEYLLAQHHSKCIHWAMCFLPLIDCMLLIILMQPHTAVLTIKVMNTLKHAEYKGDEHIKAVKSVTKLLLPFINRQDIKEGFHS</sequence>
<comment type="caution">
    <text evidence="3">The sequence shown here is derived from an EMBL/GenBank/DDBJ whole genome shotgun (WGS) entry which is preliminary data.</text>
</comment>
<keyword evidence="2" id="KW-1133">Transmembrane helix</keyword>
<protein>
    <submittedName>
        <fullName evidence="3">Uncharacterized protein</fullName>
    </submittedName>
</protein>
<accession>A0A7J5Z3M8</accession>
<keyword evidence="2" id="KW-0472">Membrane</keyword>
<dbReference type="Proteomes" id="UP000518266">
    <property type="component" value="Unassembled WGS sequence"/>
</dbReference>
<keyword evidence="2" id="KW-0812">Transmembrane</keyword>
<feature type="compositionally biased region" description="Low complexity" evidence="1">
    <location>
        <begin position="1"/>
        <end position="12"/>
    </location>
</feature>
<feature type="transmembrane region" description="Helical" evidence="2">
    <location>
        <begin position="44"/>
        <end position="60"/>
    </location>
</feature>
<evidence type="ECO:0000256" key="1">
    <source>
        <dbReference type="SAM" id="MobiDB-lite"/>
    </source>
</evidence>
<proteinExistence type="predicted"/>
<evidence type="ECO:0000313" key="3">
    <source>
        <dbReference type="EMBL" id="KAF3856435.1"/>
    </source>
</evidence>
<name>A0A7J5Z3M8_DISMA</name>
<dbReference type="AlphaFoldDB" id="A0A7J5Z3M8"/>
<evidence type="ECO:0000313" key="4">
    <source>
        <dbReference type="Proteomes" id="UP000518266"/>
    </source>
</evidence>
<dbReference type="EMBL" id="JAAKFY010000006">
    <property type="protein sequence ID" value="KAF3856435.1"/>
    <property type="molecule type" value="Genomic_DNA"/>
</dbReference>
<reference evidence="3 4" key="1">
    <citation type="submission" date="2020-03" db="EMBL/GenBank/DDBJ databases">
        <title>Dissostichus mawsoni Genome sequencing and assembly.</title>
        <authorList>
            <person name="Park H."/>
        </authorList>
    </citation>
    <scope>NUCLEOTIDE SEQUENCE [LARGE SCALE GENOMIC DNA]</scope>
    <source>
        <strain evidence="3">DM0001</strain>
        <tissue evidence="3">Muscle</tissue>
    </source>
</reference>
<gene>
    <name evidence="3" type="ORF">F7725_017158</name>
</gene>